<dbReference type="Gene3D" id="3.30.70.330">
    <property type="match status" value="1"/>
</dbReference>
<dbReference type="CDD" id="cd12339">
    <property type="entry name" value="RRM2_SRSF1_4_like"/>
    <property type="match status" value="1"/>
</dbReference>
<feature type="compositionally biased region" description="Basic and acidic residues" evidence="7">
    <location>
        <begin position="117"/>
        <end position="136"/>
    </location>
</feature>
<dbReference type="PANTHER" id="PTHR23003:SF62">
    <property type="entry name" value="SERINE_ARGININE (SR)-TYPE SHUTTLING MRNA BINDING PROTEIN NPL3"/>
    <property type="match status" value="1"/>
</dbReference>
<evidence type="ECO:0000256" key="1">
    <source>
        <dbReference type="ARBA" id="ARBA00004123"/>
    </source>
</evidence>
<evidence type="ECO:0000259" key="8">
    <source>
        <dbReference type="PROSITE" id="PS50102"/>
    </source>
</evidence>
<feature type="compositionally biased region" description="Basic and acidic residues" evidence="7">
    <location>
        <begin position="88"/>
        <end position="98"/>
    </location>
</feature>
<reference evidence="9 10" key="1">
    <citation type="journal article" date="2018" name="G3 (Bethesda)">
        <title>Phylogenetic and Phylogenomic Definition of Rhizopus Species.</title>
        <authorList>
            <person name="Gryganskyi A.P."/>
            <person name="Golan J."/>
            <person name="Dolatabadi S."/>
            <person name="Mondo S."/>
            <person name="Robb S."/>
            <person name="Idnurm A."/>
            <person name="Muszewska A."/>
            <person name="Steczkiewicz K."/>
            <person name="Masonjones S."/>
            <person name="Liao H.L."/>
            <person name="Gajdeczka M.T."/>
            <person name="Anike F."/>
            <person name="Vuek A."/>
            <person name="Anishchenko I.M."/>
            <person name="Voigt K."/>
            <person name="de Hoog G.S."/>
            <person name="Smith M.E."/>
            <person name="Heitman J."/>
            <person name="Vilgalys R."/>
            <person name="Stajich J.E."/>
        </authorList>
    </citation>
    <scope>NUCLEOTIDE SEQUENCE [LARGE SCALE GENOMIC DNA]</scope>
    <source>
        <strain evidence="9 10">CBS 357.93</strain>
    </source>
</reference>
<feature type="domain" description="RRM" evidence="8">
    <location>
        <begin position="5"/>
        <end position="78"/>
    </location>
</feature>
<comment type="subcellular location">
    <subcellularLocation>
        <location evidence="1">Nucleus</location>
    </subcellularLocation>
</comment>
<keyword evidence="10" id="KW-1185">Reference proteome</keyword>
<dbReference type="PANTHER" id="PTHR23003">
    <property type="entry name" value="RNA RECOGNITION MOTIF RRM DOMAIN CONTAINING PROTEIN"/>
    <property type="match status" value="1"/>
</dbReference>
<feature type="region of interest" description="Disordered" evidence="7">
    <location>
        <begin position="64"/>
        <end position="136"/>
    </location>
</feature>
<evidence type="ECO:0000256" key="6">
    <source>
        <dbReference type="PROSITE-ProRule" id="PRU00176"/>
    </source>
</evidence>
<dbReference type="STRING" id="86630.A0A367JZ31"/>
<dbReference type="GO" id="GO:0005737">
    <property type="term" value="C:cytoplasm"/>
    <property type="evidence" value="ECO:0007669"/>
    <property type="project" value="TreeGrafter"/>
</dbReference>
<keyword evidence="3" id="KW-0677">Repeat</keyword>
<keyword evidence="5" id="KW-0539">Nucleus</keyword>
<organism evidence="9 10">
    <name type="scientific">Rhizopus azygosporus</name>
    <name type="common">Rhizopus microsporus var. azygosporus</name>
    <dbReference type="NCBI Taxonomy" id="86630"/>
    <lineage>
        <taxon>Eukaryota</taxon>
        <taxon>Fungi</taxon>
        <taxon>Fungi incertae sedis</taxon>
        <taxon>Mucoromycota</taxon>
        <taxon>Mucoromycotina</taxon>
        <taxon>Mucoromycetes</taxon>
        <taxon>Mucorales</taxon>
        <taxon>Mucorineae</taxon>
        <taxon>Rhizopodaceae</taxon>
        <taxon>Rhizopus</taxon>
    </lineage>
</organism>
<dbReference type="InterPro" id="IPR035979">
    <property type="entry name" value="RBD_domain_sf"/>
</dbReference>
<sequence>SRSRYRLIVENIAPGTNWQDLKDMMRKAGEVTFADISRDHPTEGIVEFHVREDMEYALRKLNDRELNGQRVQLREDPIKSPRRKRTRRGETPERDDSRIRRRSNSKPRSRSRSPAKSMDDSPPRSPRSEGSAHDDE</sequence>
<keyword evidence="4 6" id="KW-0694">RNA-binding</keyword>
<dbReference type="SUPFAM" id="SSF54928">
    <property type="entry name" value="RNA-binding domain, RBD"/>
    <property type="match status" value="1"/>
</dbReference>
<evidence type="ECO:0000256" key="4">
    <source>
        <dbReference type="ARBA" id="ARBA00022884"/>
    </source>
</evidence>
<comment type="caution">
    <text evidence="9">The sequence shown here is derived from an EMBL/GenBank/DDBJ whole genome shotgun (WGS) entry which is preliminary data.</text>
</comment>
<dbReference type="GO" id="GO:0006397">
    <property type="term" value="P:mRNA processing"/>
    <property type="evidence" value="ECO:0007669"/>
    <property type="project" value="UniProtKB-KW"/>
</dbReference>
<protein>
    <recommendedName>
        <fullName evidence="8">RRM domain-containing protein</fullName>
    </recommendedName>
</protein>
<dbReference type="PROSITE" id="PS50102">
    <property type="entry name" value="RRM"/>
    <property type="match status" value="1"/>
</dbReference>
<dbReference type="GO" id="GO:0005634">
    <property type="term" value="C:nucleus"/>
    <property type="evidence" value="ECO:0007669"/>
    <property type="project" value="UniProtKB-SubCell"/>
</dbReference>
<dbReference type="InterPro" id="IPR000504">
    <property type="entry name" value="RRM_dom"/>
</dbReference>
<keyword evidence="2" id="KW-0507">mRNA processing</keyword>
<feature type="compositionally biased region" description="Basic residues" evidence="7">
    <location>
        <begin position="99"/>
        <end position="113"/>
    </location>
</feature>
<evidence type="ECO:0000256" key="5">
    <source>
        <dbReference type="ARBA" id="ARBA00023242"/>
    </source>
</evidence>
<evidence type="ECO:0000313" key="9">
    <source>
        <dbReference type="EMBL" id="RCH95196.1"/>
    </source>
</evidence>
<name>A0A367JZ31_RHIAZ</name>
<proteinExistence type="predicted"/>
<evidence type="ECO:0000313" key="10">
    <source>
        <dbReference type="Proteomes" id="UP000252139"/>
    </source>
</evidence>
<feature type="non-terminal residue" evidence="9">
    <location>
        <position position="1"/>
    </location>
</feature>
<dbReference type="SMART" id="SM00360">
    <property type="entry name" value="RRM"/>
    <property type="match status" value="1"/>
</dbReference>
<dbReference type="EMBL" id="PJQL01000491">
    <property type="protein sequence ID" value="RCH95196.1"/>
    <property type="molecule type" value="Genomic_DNA"/>
</dbReference>
<evidence type="ECO:0000256" key="7">
    <source>
        <dbReference type="SAM" id="MobiDB-lite"/>
    </source>
</evidence>
<gene>
    <name evidence="9" type="ORF">CU097_001382</name>
</gene>
<dbReference type="Pfam" id="PF00076">
    <property type="entry name" value="RRM_1"/>
    <property type="match status" value="1"/>
</dbReference>
<dbReference type="Proteomes" id="UP000252139">
    <property type="component" value="Unassembled WGS sequence"/>
</dbReference>
<dbReference type="InterPro" id="IPR012677">
    <property type="entry name" value="Nucleotide-bd_a/b_plait_sf"/>
</dbReference>
<feature type="compositionally biased region" description="Basic and acidic residues" evidence="7">
    <location>
        <begin position="64"/>
        <end position="79"/>
    </location>
</feature>
<evidence type="ECO:0000256" key="3">
    <source>
        <dbReference type="ARBA" id="ARBA00022737"/>
    </source>
</evidence>
<dbReference type="InterPro" id="IPR050374">
    <property type="entry name" value="RRT5_SRSF_SR"/>
</dbReference>
<dbReference type="OrthoDB" id="1099063at2759"/>
<accession>A0A367JZ31</accession>
<dbReference type="GO" id="GO:0003729">
    <property type="term" value="F:mRNA binding"/>
    <property type="evidence" value="ECO:0007669"/>
    <property type="project" value="TreeGrafter"/>
</dbReference>
<dbReference type="AlphaFoldDB" id="A0A367JZ31"/>
<evidence type="ECO:0000256" key="2">
    <source>
        <dbReference type="ARBA" id="ARBA00022664"/>
    </source>
</evidence>